<evidence type="ECO:0000313" key="3">
    <source>
        <dbReference type="Proteomes" id="UP001054252"/>
    </source>
</evidence>
<dbReference type="Proteomes" id="UP001054252">
    <property type="component" value="Unassembled WGS sequence"/>
</dbReference>
<gene>
    <name evidence="2" type="ORF">SLEP1_g4317</name>
</gene>
<comment type="caution">
    <text evidence="2">The sequence shown here is derived from an EMBL/GenBank/DDBJ whole genome shotgun (WGS) entry which is preliminary data.</text>
</comment>
<dbReference type="SUPFAM" id="SSF52402">
    <property type="entry name" value="Adenine nucleotide alpha hydrolases-like"/>
    <property type="match status" value="1"/>
</dbReference>
<evidence type="ECO:0000313" key="2">
    <source>
        <dbReference type="EMBL" id="GKU90313.1"/>
    </source>
</evidence>
<reference evidence="2 3" key="1">
    <citation type="journal article" date="2021" name="Commun. Biol.">
        <title>The genome of Shorea leprosula (Dipterocarpaceae) highlights the ecological relevance of drought in aseasonal tropical rainforests.</title>
        <authorList>
            <person name="Ng K.K.S."/>
            <person name="Kobayashi M.J."/>
            <person name="Fawcett J.A."/>
            <person name="Hatakeyama M."/>
            <person name="Paape T."/>
            <person name="Ng C.H."/>
            <person name="Ang C.C."/>
            <person name="Tnah L.H."/>
            <person name="Lee C.T."/>
            <person name="Nishiyama T."/>
            <person name="Sese J."/>
            <person name="O'Brien M.J."/>
            <person name="Copetti D."/>
            <person name="Mohd Noor M.I."/>
            <person name="Ong R.C."/>
            <person name="Putra M."/>
            <person name="Sireger I.Z."/>
            <person name="Indrioko S."/>
            <person name="Kosugi Y."/>
            <person name="Izuno A."/>
            <person name="Isagi Y."/>
            <person name="Lee S.L."/>
            <person name="Shimizu K.K."/>
        </authorList>
    </citation>
    <scope>NUCLEOTIDE SEQUENCE [LARGE SCALE GENOMIC DNA]</scope>
    <source>
        <strain evidence="2">214</strain>
    </source>
</reference>
<dbReference type="InterPro" id="IPR006016">
    <property type="entry name" value="UspA"/>
</dbReference>
<dbReference type="InterPro" id="IPR014729">
    <property type="entry name" value="Rossmann-like_a/b/a_fold"/>
</dbReference>
<dbReference type="InterPro" id="IPR006015">
    <property type="entry name" value="Universal_stress_UspA"/>
</dbReference>
<dbReference type="PANTHER" id="PTHR31964:SF113">
    <property type="entry name" value="USPA DOMAIN-CONTAINING PROTEIN"/>
    <property type="match status" value="1"/>
</dbReference>
<evidence type="ECO:0000259" key="1">
    <source>
        <dbReference type="Pfam" id="PF00582"/>
    </source>
</evidence>
<keyword evidence="3" id="KW-1185">Reference proteome</keyword>
<dbReference type="AlphaFoldDB" id="A0AAV5HX50"/>
<proteinExistence type="predicted"/>
<name>A0AAV5HX50_9ROSI</name>
<feature type="domain" description="UspA" evidence="1">
    <location>
        <begin position="8"/>
        <end position="155"/>
    </location>
</feature>
<dbReference type="EMBL" id="BPVZ01000004">
    <property type="protein sequence ID" value="GKU90313.1"/>
    <property type="molecule type" value="Genomic_DNA"/>
</dbReference>
<accession>A0AAV5HX50</accession>
<dbReference type="CDD" id="cd23659">
    <property type="entry name" value="USP_At3g01520-like"/>
    <property type="match status" value="1"/>
</dbReference>
<dbReference type="PANTHER" id="PTHR31964">
    <property type="entry name" value="ADENINE NUCLEOTIDE ALPHA HYDROLASES-LIKE SUPERFAMILY PROTEIN"/>
    <property type="match status" value="1"/>
</dbReference>
<sequence>MAEGIIKKKVMVAVDESDCSYYALQWALENLANTISDSQLIIFHSSNPIGYASLAAATYGAPPPGLIANIEENQRKLTSALLDRAKDVCAKHGVVAETIAEIGDPKEKICEAVEKLSIQLLVLGSHGRGAIKRAFLGSVSNYCVHNVKCPVLVVKKAV</sequence>
<dbReference type="Pfam" id="PF00582">
    <property type="entry name" value="Usp"/>
    <property type="match status" value="1"/>
</dbReference>
<organism evidence="2 3">
    <name type="scientific">Rubroshorea leprosula</name>
    <dbReference type="NCBI Taxonomy" id="152421"/>
    <lineage>
        <taxon>Eukaryota</taxon>
        <taxon>Viridiplantae</taxon>
        <taxon>Streptophyta</taxon>
        <taxon>Embryophyta</taxon>
        <taxon>Tracheophyta</taxon>
        <taxon>Spermatophyta</taxon>
        <taxon>Magnoliopsida</taxon>
        <taxon>eudicotyledons</taxon>
        <taxon>Gunneridae</taxon>
        <taxon>Pentapetalae</taxon>
        <taxon>rosids</taxon>
        <taxon>malvids</taxon>
        <taxon>Malvales</taxon>
        <taxon>Dipterocarpaceae</taxon>
        <taxon>Rubroshorea</taxon>
    </lineage>
</organism>
<dbReference type="Gene3D" id="3.40.50.620">
    <property type="entry name" value="HUPs"/>
    <property type="match status" value="1"/>
</dbReference>
<protein>
    <recommendedName>
        <fullName evidence="1">UspA domain-containing protein</fullName>
    </recommendedName>
</protein>
<dbReference type="PRINTS" id="PR01438">
    <property type="entry name" value="UNVRSLSTRESS"/>
</dbReference>